<evidence type="ECO:0000313" key="3">
    <source>
        <dbReference type="EMBL" id="MBN0048984.1"/>
    </source>
</evidence>
<dbReference type="Pfam" id="PF13592">
    <property type="entry name" value="HTH_33"/>
    <property type="match status" value="1"/>
</dbReference>
<name>A0ABS2W0R4_STRAS</name>
<feature type="compositionally biased region" description="Low complexity" evidence="1">
    <location>
        <begin position="141"/>
        <end position="159"/>
    </location>
</feature>
<dbReference type="Proteomes" id="UP000788262">
    <property type="component" value="Unassembled WGS sequence"/>
</dbReference>
<protein>
    <submittedName>
        <fullName evidence="3">Winged helix-turn-helix domain-containing protein</fullName>
    </submittedName>
</protein>
<sequence length="159" mass="18188">MEVAERFERGEATVDIARELRVTPRSVRRWRQLWRRGGVEALASAGPVAREKLTQRQWEKVAALLDAGPANAGFEDDQRWTLARIAVLIGRTCHVSYTLTGVSKLLDRHGYSWQVPVRRSAERDEKEIAQWREETWPTVERPLTSSAPTSASPTRPDRR</sequence>
<dbReference type="SUPFAM" id="SSF46689">
    <property type="entry name" value="Homeodomain-like"/>
    <property type="match status" value="1"/>
</dbReference>
<organism evidence="3 4">
    <name type="scientific">Streptomyces actuosus</name>
    <dbReference type="NCBI Taxonomy" id="1885"/>
    <lineage>
        <taxon>Bacteria</taxon>
        <taxon>Bacillati</taxon>
        <taxon>Actinomycetota</taxon>
        <taxon>Actinomycetes</taxon>
        <taxon>Kitasatosporales</taxon>
        <taxon>Streptomycetaceae</taxon>
        <taxon>Streptomyces</taxon>
    </lineage>
</organism>
<gene>
    <name evidence="3" type="ORF">JS756_33860</name>
</gene>
<feature type="domain" description="Winged helix-turn helix" evidence="2">
    <location>
        <begin position="76"/>
        <end position="135"/>
    </location>
</feature>
<keyword evidence="4" id="KW-1185">Reference proteome</keyword>
<dbReference type="InterPro" id="IPR009057">
    <property type="entry name" value="Homeodomain-like_sf"/>
</dbReference>
<reference evidence="3 4" key="1">
    <citation type="submission" date="2021-02" db="EMBL/GenBank/DDBJ databases">
        <title>Whole genome sequencing of Streptomyces actuosus VRA1.</title>
        <authorList>
            <person name="Sen G."/>
            <person name="Sen A."/>
        </authorList>
    </citation>
    <scope>NUCLEOTIDE SEQUENCE [LARGE SCALE GENOMIC DNA]</scope>
    <source>
        <strain evidence="3 4">VRA1</strain>
    </source>
</reference>
<evidence type="ECO:0000256" key="1">
    <source>
        <dbReference type="SAM" id="MobiDB-lite"/>
    </source>
</evidence>
<dbReference type="EMBL" id="JAFFZS010000054">
    <property type="protein sequence ID" value="MBN0048984.1"/>
    <property type="molecule type" value="Genomic_DNA"/>
</dbReference>
<proteinExistence type="predicted"/>
<feature type="region of interest" description="Disordered" evidence="1">
    <location>
        <begin position="124"/>
        <end position="159"/>
    </location>
</feature>
<comment type="caution">
    <text evidence="3">The sequence shown here is derived from an EMBL/GenBank/DDBJ whole genome shotgun (WGS) entry which is preliminary data.</text>
</comment>
<accession>A0ABS2W0R4</accession>
<dbReference type="Pfam" id="PF13384">
    <property type="entry name" value="HTH_23"/>
    <property type="match status" value="1"/>
</dbReference>
<evidence type="ECO:0000313" key="4">
    <source>
        <dbReference type="Proteomes" id="UP000788262"/>
    </source>
</evidence>
<feature type="compositionally biased region" description="Basic and acidic residues" evidence="1">
    <location>
        <begin position="124"/>
        <end position="135"/>
    </location>
</feature>
<evidence type="ECO:0000259" key="2">
    <source>
        <dbReference type="Pfam" id="PF13592"/>
    </source>
</evidence>
<dbReference type="InterPro" id="IPR025959">
    <property type="entry name" value="Winged_HTH_dom"/>
</dbReference>